<protein>
    <submittedName>
        <fullName evidence="1">Rubredoxin</fullName>
    </submittedName>
</protein>
<reference evidence="1 2" key="1">
    <citation type="submission" date="2017-11" db="EMBL/GenBank/DDBJ databases">
        <title>Isolation and Characterization of Family Methanocellaceae Species from Potential Methane Hydrate Area Offshore Southwestern Taiwan.</title>
        <authorList>
            <person name="Zhang W.-L."/>
            <person name="Chen W.-C."/>
            <person name="Lai M.-C."/>
            <person name="Chen S.-C."/>
        </authorList>
    </citation>
    <scope>NUCLEOTIDE SEQUENCE [LARGE SCALE GENOMIC DNA]</scope>
    <source>
        <strain evidence="1 2">CWC-04</strain>
    </source>
</reference>
<organism evidence="1 2">
    <name type="scientific">Methanooceanicella nereidis</name>
    <dbReference type="NCBI Taxonomy" id="2052831"/>
    <lineage>
        <taxon>Archaea</taxon>
        <taxon>Methanobacteriati</taxon>
        <taxon>Methanobacteriota</taxon>
        <taxon>Stenosarchaea group</taxon>
        <taxon>Methanomicrobia</taxon>
        <taxon>Methanocellales</taxon>
        <taxon>Methanocellaceae</taxon>
        <taxon>Methanooceanicella</taxon>
    </lineage>
</organism>
<keyword evidence="2" id="KW-1185">Reference proteome</keyword>
<gene>
    <name evidence="1" type="ORF">CUJ83_13900</name>
</gene>
<dbReference type="EMBL" id="PGCK01000013">
    <property type="protein sequence ID" value="MCD1296092.1"/>
    <property type="molecule type" value="Genomic_DNA"/>
</dbReference>
<dbReference type="RefSeq" id="WP_255668601.1">
    <property type="nucleotide sequence ID" value="NZ_PGCK01000013.1"/>
</dbReference>
<accession>A0AAP2RFF7</accession>
<dbReference type="Proteomes" id="UP001320159">
    <property type="component" value="Unassembled WGS sequence"/>
</dbReference>
<dbReference type="Gene3D" id="2.20.28.10">
    <property type="match status" value="1"/>
</dbReference>
<evidence type="ECO:0000313" key="1">
    <source>
        <dbReference type="EMBL" id="MCD1296092.1"/>
    </source>
</evidence>
<sequence>MLYSFKCKVCGNVTKAAIRPHLCPGCKARRSNLEKIERENA</sequence>
<evidence type="ECO:0000313" key="2">
    <source>
        <dbReference type="Proteomes" id="UP001320159"/>
    </source>
</evidence>
<dbReference type="AlphaFoldDB" id="A0AAP2RFF7"/>
<proteinExistence type="predicted"/>
<comment type="caution">
    <text evidence="1">The sequence shown here is derived from an EMBL/GenBank/DDBJ whole genome shotgun (WGS) entry which is preliminary data.</text>
</comment>
<name>A0AAP2RFF7_9EURY</name>
<dbReference type="SUPFAM" id="SSF57802">
    <property type="entry name" value="Rubredoxin-like"/>
    <property type="match status" value="1"/>
</dbReference>